<dbReference type="PANTHER" id="PTHR21230">
    <property type="entry name" value="VESICLE TRANSPORT V-SNARE PROTEIN VTI1-RELATED"/>
    <property type="match status" value="1"/>
</dbReference>
<dbReference type="GO" id="GO:0015031">
    <property type="term" value="P:protein transport"/>
    <property type="evidence" value="ECO:0007669"/>
    <property type="project" value="UniProtKB-KW"/>
</dbReference>
<dbReference type="GO" id="GO:0006891">
    <property type="term" value="P:intra-Golgi vesicle-mediated transport"/>
    <property type="evidence" value="ECO:0000318"/>
    <property type="project" value="GO_Central"/>
</dbReference>
<dbReference type="Proteomes" id="UP000002279">
    <property type="component" value="Chromosome 2"/>
</dbReference>
<evidence type="ECO:0000256" key="7">
    <source>
        <dbReference type="SAM" id="MobiDB-lite"/>
    </source>
</evidence>
<keyword evidence="4" id="KW-0653">Protein transport</keyword>
<dbReference type="InParanoid" id="A0A6I8NUL5"/>
<dbReference type="Bgee" id="ENSOANG00000046002">
    <property type="expression patterns" value="Expressed in fibroblast and 4 other cell types or tissues"/>
</dbReference>
<dbReference type="Ensembl" id="ENSOANT00000052013.1">
    <property type="protein sequence ID" value="ENSOANP00000044686.1"/>
    <property type="gene ID" value="ENSOANG00000046002.1"/>
</dbReference>
<name>A0A6I8NUL5_ORNAN</name>
<evidence type="ECO:0000256" key="1">
    <source>
        <dbReference type="ARBA" id="ARBA00004211"/>
    </source>
</evidence>
<keyword evidence="2" id="KW-0813">Transport</keyword>
<evidence type="ECO:0000256" key="2">
    <source>
        <dbReference type="ARBA" id="ARBA00022448"/>
    </source>
</evidence>
<evidence type="ECO:0000313" key="9">
    <source>
        <dbReference type="Proteomes" id="UP000002279"/>
    </source>
</evidence>
<dbReference type="GO" id="GO:0031902">
    <property type="term" value="C:late endosome membrane"/>
    <property type="evidence" value="ECO:0000318"/>
    <property type="project" value="GO_Central"/>
</dbReference>
<keyword evidence="9" id="KW-1185">Reference proteome</keyword>
<reference evidence="8" key="2">
    <citation type="submission" date="2025-08" db="UniProtKB">
        <authorList>
            <consortium name="Ensembl"/>
        </authorList>
    </citation>
    <scope>IDENTIFICATION</scope>
    <source>
        <strain evidence="8">Glennie</strain>
    </source>
</reference>
<dbReference type="GO" id="GO:0000149">
    <property type="term" value="F:SNARE binding"/>
    <property type="evidence" value="ECO:0000318"/>
    <property type="project" value="GO_Central"/>
</dbReference>
<dbReference type="GO" id="GO:0005794">
    <property type="term" value="C:Golgi apparatus"/>
    <property type="evidence" value="ECO:0000318"/>
    <property type="project" value="GO_Central"/>
</dbReference>
<reference evidence="8 9" key="1">
    <citation type="journal article" date="2008" name="Nature">
        <title>Genome analysis of the platypus reveals unique signatures of evolution.</title>
        <authorList>
            <person name="Warren W.C."/>
            <person name="Hillier L.W."/>
            <person name="Marshall Graves J.A."/>
            <person name="Birney E."/>
            <person name="Ponting C.P."/>
            <person name="Grutzner F."/>
            <person name="Belov K."/>
            <person name="Miller W."/>
            <person name="Clarke L."/>
            <person name="Chinwalla A.T."/>
            <person name="Yang S.P."/>
            <person name="Heger A."/>
            <person name="Locke D.P."/>
            <person name="Miethke P."/>
            <person name="Waters P.D."/>
            <person name="Veyrunes F."/>
            <person name="Fulton L."/>
            <person name="Fulton B."/>
            <person name="Graves T."/>
            <person name="Wallis J."/>
            <person name="Puente X.S."/>
            <person name="Lopez-Otin C."/>
            <person name="Ordonez G.R."/>
            <person name="Eichler E.E."/>
            <person name="Chen L."/>
            <person name="Cheng Z."/>
            <person name="Deakin J.E."/>
            <person name="Alsop A."/>
            <person name="Thompson K."/>
            <person name="Kirby P."/>
            <person name="Papenfuss A.T."/>
            <person name="Wakefield M.J."/>
            <person name="Olender T."/>
            <person name="Lancet D."/>
            <person name="Huttley G.A."/>
            <person name="Smit A.F."/>
            <person name="Pask A."/>
            <person name="Temple-Smith P."/>
            <person name="Batzer M.A."/>
            <person name="Walker J.A."/>
            <person name="Konkel M.K."/>
            <person name="Harris R.S."/>
            <person name="Whittington C.M."/>
            <person name="Wong E.S."/>
            <person name="Gemmell N.J."/>
            <person name="Buschiazzo E."/>
            <person name="Vargas Jentzsch I.M."/>
            <person name="Merkel A."/>
            <person name="Schmitz J."/>
            <person name="Zemann A."/>
            <person name="Churakov G."/>
            <person name="Kriegs J.O."/>
            <person name="Brosius J."/>
            <person name="Murchison E.P."/>
            <person name="Sachidanandam R."/>
            <person name="Smith C."/>
            <person name="Hannon G.J."/>
            <person name="Tsend-Ayush E."/>
            <person name="McMillan D."/>
            <person name="Attenborough R."/>
            <person name="Rens W."/>
            <person name="Ferguson-Smith M."/>
            <person name="Lefevre C.M."/>
            <person name="Sharp J.A."/>
            <person name="Nicholas K.R."/>
            <person name="Ray D.A."/>
            <person name="Kube M."/>
            <person name="Reinhardt R."/>
            <person name="Pringle T.H."/>
            <person name="Taylor J."/>
            <person name="Jones R.C."/>
            <person name="Nixon B."/>
            <person name="Dacheux J.L."/>
            <person name="Niwa H."/>
            <person name="Sekita Y."/>
            <person name="Huang X."/>
            <person name="Stark A."/>
            <person name="Kheradpour P."/>
            <person name="Kellis M."/>
            <person name="Flicek P."/>
            <person name="Chen Y."/>
            <person name="Webber C."/>
            <person name="Hardison R."/>
            <person name="Nelson J."/>
            <person name="Hallsworth-Pepin K."/>
            <person name="Delehaunty K."/>
            <person name="Markovic C."/>
            <person name="Minx P."/>
            <person name="Feng Y."/>
            <person name="Kremitzki C."/>
            <person name="Mitreva M."/>
            <person name="Glasscock J."/>
            <person name="Wylie T."/>
            <person name="Wohldmann P."/>
            <person name="Thiru P."/>
            <person name="Nhan M.N."/>
            <person name="Pohl C.S."/>
            <person name="Smith S.M."/>
            <person name="Hou S."/>
            <person name="Nefedov M."/>
            <person name="de Jong P.J."/>
            <person name="Renfree M.B."/>
            <person name="Mardis E.R."/>
            <person name="Wilson R.K."/>
        </authorList>
    </citation>
    <scope>NUCLEOTIDE SEQUENCE [LARGE SCALE GENOMIC DNA]</scope>
    <source>
        <strain evidence="8 9">Glennie</strain>
    </source>
</reference>
<dbReference type="AlphaFoldDB" id="A0A6I8NUL5"/>
<evidence type="ECO:0000256" key="6">
    <source>
        <dbReference type="ARBA" id="ARBA00023136"/>
    </source>
</evidence>
<evidence type="ECO:0000256" key="5">
    <source>
        <dbReference type="ARBA" id="ARBA00022989"/>
    </source>
</evidence>
<protein>
    <recommendedName>
        <fullName evidence="10">Golgi SNAP receptor complex member 2</fullName>
    </recommendedName>
</protein>
<dbReference type="GO" id="GO:0031201">
    <property type="term" value="C:SNARE complex"/>
    <property type="evidence" value="ECO:0000318"/>
    <property type="project" value="GO_Central"/>
</dbReference>
<dbReference type="GO" id="GO:0012507">
    <property type="term" value="C:ER to Golgi transport vesicle membrane"/>
    <property type="evidence" value="ECO:0000318"/>
    <property type="project" value="GO_Central"/>
</dbReference>
<dbReference type="GO" id="GO:0005789">
    <property type="term" value="C:endoplasmic reticulum membrane"/>
    <property type="evidence" value="ECO:0000318"/>
    <property type="project" value="GO_Central"/>
</dbReference>
<dbReference type="GeneTree" id="ENSGT00940000164674"/>
<feature type="region of interest" description="Disordered" evidence="7">
    <location>
        <begin position="132"/>
        <end position="190"/>
    </location>
</feature>
<reference evidence="8" key="3">
    <citation type="submission" date="2025-09" db="UniProtKB">
        <authorList>
            <consortium name="Ensembl"/>
        </authorList>
    </citation>
    <scope>IDENTIFICATION</scope>
    <source>
        <strain evidence="8">Glennie</strain>
    </source>
</reference>
<dbReference type="GO" id="GO:0005484">
    <property type="term" value="F:SNAP receptor activity"/>
    <property type="evidence" value="ECO:0000318"/>
    <property type="project" value="GO_Central"/>
</dbReference>
<proteinExistence type="predicted"/>
<evidence type="ECO:0000313" key="8">
    <source>
        <dbReference type="Ensembl" id="ENSOANP00000044686.1"/>
    </source>
</evidence>
<evidence type="ECO:0000256" key="4">
    <source>
        <dbReference type="ARBA" id="ARBA00022927"/>
    </source>
</evidence>
<keyword evidence="6" id="KW-0472">Membrane</keyword>
<feature type="compositionally biased region" description="Basic and acidic residues" evidence="7">
    <location>
        <begin position="139"/>
        <end position="160"/>
    </location>
</feature>
<evidence type="ECO:0008006" key="10">
    <source>
        <dbReference type="Google" id="ProtNLM"/>
    </source>
</evidence>
<accession>A0A6I8NUL5</accession>
<evidence type="ECO:0000256" key="3">
    <source>
        <dbReference type="ARBA" id="ARBA00022692"/>
    </source>
</evidence>
<gene>
    <name evidence="8" type="primary">LOC114806158</name>
</gene>
<dbReference type="PANTHER" id="PTHR21230:SF1">
    <property type="entry name" value="GOLGI SNAP RECEPTOR COMPLEX MEMBER 2"/>
    <property type="match status" value="1"/>
</dbReference>
<sequence length="404" mass="43705">MPSSLSLFSPHCPISRGDCGKISLSICLWWMFCGVVQGSQFGLRLCGAPTQLSTWNGSRFCGGYGEAEKRDHQVAIQPSPGLCHLLSVAGKRSLPLLGRSLMRAGSGSRSWGEGSKSGIAIGCCQGGRDGGGEWGNRSSDLDPQKSTESWSERGRGEGSESKAAVGCGRESGDDGRGGGPGLGPKQSAVGWSEPGYAARCAERGWWRGRAAALPRGHPAVALSPHIPVPFSLSLSARQVHEVQSHMGRLETSDRQSLHLVENELQGRIDQIFNSLERLEVLSNKEPPNKRQNAKLRVDQLKYDVQHLQTALRNFQHRRYAREQQERQREELLAQTFTTNDCAATAIPMDETLQLNSSLQKAHHGMDDLIGGGHSILEGLRAQRLTLKVRPPFVGGPGPAPLVGT</sequence>
<organism evidence="8 9">
    <name type="scientific">Ornithorhynchus anatinus</name>
    <name type="common">Duckbill platypus</name>
    <dbReference type="NCBI Taxonomy" id="9258"/>
    <lineage>
        <taxon>Eukaryota</taxon>
        <taxon>Metazoa</taxon>
        <taxon>Chordata</taxon>
        <taxon>Craniata</taxon>
        <taxon>Vertebrata</taxon>
        <taxon>Euteleostomi</taxon>
        <taxon>Mammalia</taxon>
        <taxon>Monotremata</taxon>
        <taxon>Ornithorhynchidae</taxon>
        <taxon>Ornithorhynchus</taxon>
    </lineage>
</organism>
<dbReference type="GO" id="GO:0006906">
    <property type="term" value="P:vesicle fusion"/>
    <property type="evidence" value="ECO:0000318"/>
    <property type="project" value="GO_Central"/>
</dbReference>
<keyword evidence="5" id="KW-1133">Transmembrane helix</keyword>
<comment type="subcellular location">
    <subcellularLocation>
        <location evidence="1">Membrane</location>
        <topology evidence="1">Single-pass type IV membrane protein</topology>
    </subcellularLocation>
</comment>
<keyword evidence="3" id="KW-0812">Transmembrane</keyword>